<organism evidence="3 4">
    <name type="scientific">Agromyces albus</name>
    <dbReference type="NCBI Taxonomy" id="205332"/>
    <lineage>
        <taxon>Bacteria</taxon>
        <taxon>Bacillati</taxon>
        <taxon>Actinomycetota</taxon>
        <taxon>Actinomycetes</taxon>
        <taxon>Micrococcales</taxon>
        <taxon>Microbacteriaceae</taxon>
        <taxon>Agromyces</taxon>
    </lineage>
</organism>
<keyword evidence="4" id="KW-1185">Reference proteome</keyword>
<dbReference type="AlphaFoldDB" id="A0A4Q2KVG2"/>
<dbReference type="OrthoDB" id="3826692at2"/>
<name>A0A4Q2KVG2_9MICO</name>
<keyword evidence="1" id="KW-0812">Transmembrane</keyword>
<keyword evidence="1" id="KW-0472">Membrane</keyword>
<evidence type="ECO:0000259" key="2">
    <source>
        <dbReference type="Pfam" id="PF25362"/>
    </source>
</evidence>
<reference evidence="3 4" key="1">
    <citation type="submission" date="2019-01" db="EMBL/GenBank/DDBJ databases">
        <title>Agromyces.</title>
        <authorList>
            <person name="Li J."/>
        </authorList>
    </citation>
    <scope>NUCLEOTIDE SEQUENCE [LARGE SCALE GENOMIC DNA]</scope>
    <source>
        <strain evidence="3 4">DSM 15934</strain>
    </source>
</reference>
<feature type="domain" description="PH" evidence="2">
    <location>
        <begin position="39"/>
        <end position="161"/>
    </location>
</feature>
<dbReference type="RefSeq" id="WP_129521064.1">
    <property type="nucleotide sequence ID" value="NZ_SDPN01000020.1"/>
</dbReference>
<evidence type="ECO:0000313" key="3">
    <source>
        <dbReference type="EMBL" id="RXZ69555.1"/>
    </source>
</evidence>
<accession>A0A4Q2KVG2</accession>
<evidence type="ECO:0000313" key="4">
    <source>
        <dbReference type="Proteomes" id="UP000293865"/>
    </source>
</evidence>
<feature type="transmembrane region" description="Helical" evidence="1">
    <location>
        <begin position="6"/>
        <end position="22"/>
    </location>
</feature>
<sequence length="185" mass="20299">MDKWIGAIVCLVIVALAVWLMYRSWRRRTVRDESLSAYPVPASHAEPLFETEVLYVATTPVGEPLERLAVHGLAYRGSARIEVLREGIILRIAGESTSFIPADRLSGAEMASYAIDRGVEPEGLIAVTWIASERDTAVASPRVDSYLRARYPGDPARIIQAINDIAAAPVAPRPKQKQESEASDD</sequence>
<dbReference type="InterPro" id="IPR057446">
    <property type="entry name" value="PH_bac"/>
</dbReference>
<keyword evidence="1" id="KW-1133">Transmembrane helix</keyword>
<proteinExistence type="predicted"/>
<dbReference type="Pfam" id="PF25362">
    <property type="entry name" value="bPH_11"/>
    <property type="match status" value="1"/>
</dbReference>
<protein>
    <recommendedName>
        <fullName evidence="2">PH domain-containing protein</fullName>
    </recommendedName>
</protein>
<gene>
    <name evidence="3" type="ORF">ESP51_11600</name>
</gene>
<dbReference type="EMBL" id="SDPN01000020">
    <property type="protein sequence ID" value="RXZ69555.1"/>
    <property type="molecule type" value="Genomic_DNA"/>
</dbReference>
<dbReference type="Proteomes" id="UP000293865">
    <property type="component" value="Unassembled WGS sequence"/>
</dbReference>
<comment type="caution">
    <text evidence="3">The sequence shown here is derived from an EMBL/GenBank/DDBJ whole genome shotgun (WGS) entry which is preliminary data.</text>
</comment>
<evidence type="ECO:0000256" key="1">
    <source>
        <dbReference type="SAM" id="Phobius"/>
    </source>
</evidence>